<evidence type="ECO:0000313" key="1">
    <source>
        <dbReference type="EMBL" id="KAJ8885257.1"/>
    </source>
</evidence>
<sequence>MLVQHIHVNGMAQASANVSRAKRLPPRHAALLLPTCWSSASVHSARTYALCCPVVIYAGRCQRDRKIQLAVPITNLQVRFSTQSQHAIGFVASVRRIAGGLQLHLFLVEMPAISISTSESSTCKFVEQDGLLFKETHLGLRQAVPRMQQVKFYGNAMILHMLVAEIIKLRIVRFLRDTSGKTASNQ</sequence>
<reference evidence="1 2" key="1">
    <citation type="submission" date="2023-02" db="EMBL/GenBank/DDBJ databases">
        <title>LHISI_Scaffold_Assembly.</title>
        <authorList>
            <person name="Stuart O.P."/>
            <person name="Cleave R."/>
            <person name="Magrath M.J.L."/>
            <person name="Mikheyev A.S."/>
        </authorList>
    </citation>
    <scope>NUCLEOTIDE SEQUENCE [LARGE SCALE GENOMIC DNA]</scope>
    <source>
        <strain evidence="1">Daus_M_001</strain>
        <tissue evidence="1">Leg muscle</tissue>
    </source>
</reference>
<accession>A0ABQ9HLN8</accession>
<proteinExistence type="predicted"/>
<dbReference type="Proteomes" id="UP001159363">
    <property type="component" value="Chromosome X"/>
</dbReference>
<gene>
    <name evidence="1" type="ORF">PR048_011454</name>
</gene>
<comment type="caution">
    <text evidence="1">The sequence shown here is derived from an EMBL/GenBank/DDBJ whole genome shotgun (WGS) entry which is preliminary data.</text>
</comment>
<name>A0ABQ9HLN8_9NEOP</name>
<organism evidence="1 2">
    <name type="scientific">Dryococelus australis</name>
    <dbReference type="NCBI Taxonomy" id="614101"/>
    <lineage>
        <taxon>Eukaryota</taxon>
        <taxon>Metazoa</taxon>
        <taxon>Ecdysozoa</taxon>
        <taxon>Arthropoda</taxon>
        <taxon>Hexapoda</taxon>
        <taxon>Insecta</taxon>
        <taxon>Pterygota</taxon>
        <taxon>Neoptera</taxon>
        <taxon>Polyneoptera</taxon>
        <taxon>Phasmatodea</taxon>
        <taxon>Verophasmatodea</taxon>
        <taxon>Anareolatae</taxon>
        <taxon>Phasmatidae</taxon>
        <taxon>Eurycanthinae</taxon>
        <taxon>Dryococelus</taxon>
    </lineage>
</organism>
<keyword evidence="2" id="KW-1185">Reference proteome</keyword>
<dbReference type="EMBL" id="JARBHB010000004">
    <property type="protein sequence ID" value="KAJ8885257.1"/>
    <property type="molecule type" value="Genomic_DNA"/>
</dbReference>
<protein>
    <submittedName>
        <fullName evidence="1">Uncharacterized protein</fullName>
    </submittedName>
</protein>
<evidence type="ECO:0000313" key="2">
    <source>
        <dbReference type="Proteomes" id="UP001159363"/>
    </source>
</evidence>